<evidence type="ECO:0000313" key="2">
    <source>
        <dbReference type="Proteomes" id="UP000295197"/>
    </source>
</evidence>
<dbReference type="EMBL" id="SMBZ01000005">
    <property type="protein sequence ID" value="TCV19287.1"/>
    <property type="molecule type" value="Genomic_DNA"/>
</dbReference>
<name>A0A4R3VVT6_9SPHI</name>
<dbReference type="Proteomes" id="UP000295197">
    <property type="component" value="Unassembled WGS sequence"/>
</dbReference>
<protein>
    <submittedName>
        <fullName evidence="1">Uncharacterized protein</fullName>
    </submittedName>
</protein>
<keyword evidence="2" id="KW-1185">Reference proteome</keyword>
<dbReference type="RefSeq" id="WP_132776790.1">
    <property type="nucleotide sequence ID" value="NZ_SMBZ01000005.1"/>
</dbReference>
<reference evidence="1 2" key="1">
    <citation type="submission" date="2019-03" db="EMBL/GenBank/DDBJ databases">
        <title>Genomic Encyclopedia of Type Strains, Phase IV (KMG-IV): sequencing the most valuable type-strain genomes for metagenomic binning, comparative biology and taxonomic classification.</title>
        <authorList>
            <person name="Goeker M."/>
        </authorList>
    </citation>
    <scope>NUCLEOTIDE SEQUENCE [LARGE SCALE GENOMIC DNA]</scope>
    <source>
        <strain evidence="1 2">DSM 22362</strain>
    </source>
</reference>
<organism evidence="1 2">
    <name type="scientific">Sphingobacterium alimentarium</name>
    <dbReference type="NCBI Taxonomy" id="797292"/>
    <lineage>
        <taxon>Bacteria</taxon>
        <taxon>Pseudomonadati</taxon>
        <taxon>Bacteroidota</taxon>
        <taxon>Sphingobacteriia</taxon>
        <taxon>Sphingobacteriales</taxon>
        <taxon>Sphingobacteriaceae</taxon>
        <taxon>Sphingobacterium</taxon>
    </lineage>
</organism>
<accession>A0A4R3VVT6</accession>
<proteinExistence type="predicted"/>
<dbReference type="OrthoDB" id="1442549at2"/>
<gene>
    <name evidence="1" type="ORF">EDC17_100598</name>
</gene>
<dbReference type="AlphaFoldDB" id="A0A4R3VVT6"/>
<evidence type="ECO:0000313" key="1">
    <source>
        <dbReference type="EMBL" id="TCV19287.1"/>
    </source>
</evidence>
<comment type="caution">
    <text evidence="1">The sequence shown here is derived from an EMBL/GenBank/DDBJ whole genome shotgun (WGS) entry which is preliminary data.</text>
</comment>
<sequence>MSKSVGFEVSLNGDKIARAGIDKQNYVVNCIIGAVHRKDGSEELNLYVGGMDSDIENYVSWQGGELEVGDKIVIEVIDSNFDAPTYKGVTYSEEELRERKLIYFYDTPCLLDNFLLN</sequence>